<dbReference type="RefSeq" id="XP_013415086.1">
    <property type="nucleotide sequence ID" value="XM_013559632.2"/>
</dbReference>
<protein>
    <submittedName>
        <fullName evidence="3 4">Titin</fullName>
    </submittedName>
</protein>
<dbReference type="RefSeq" id="XP_023932930.1">
    <property type="nucleotide sequence ID" value="XM_024077162.1"/>
</dbReference>
<feature type="compositionally biased region" description="Low complexity" evidence="1">
    <location>
        <begin position="148"/>
        <end position="165"/>
    </location>
</feature>
<feature type="compositionally biased region" description="Pro residues" evidence="1">
    <location>
        <begin position="982"/>
        <end position="994"/>
    </location>
</feature>
<feature type="region of interest" description="Disordered" evidence="1">
    <location>
        <begin position="928"/>
        <end position="957"/>
    </location>
</feature>
<dbReference type="RefSeq" id="XP_013415081.1">
    <property type="nucleotide sequence ID" value="XM_013559627.1"/>
</dbReference>
<feature type="compositionally biased region" description="Low complexity" evidence="1">
    <location>
        <begin position="1049"/>
        <end position="1061"/>
    </location>
</feature>
<reference evidence="3 4" key="1">
    <citation type="submission" date="2025-04" db="UniProtKB">
        <authorList>
            <consortium name="RefSeq"/>
        </authorList>
    </citation>
    <scope>IDENTIFICATION</scope>
    <source>
        <tissue evidence="3 4">Gonads</tissue>
    </source>
</reference>
<feature type="compositionally biased region" description="Basic and acidic residues" evidence="1">
    <location>
        <begin position="778"/>
        <end position="805"/>
    </location>
</feature>
<feature type="compositionally biased region" description="Low complexity" evidence="1">
    <location>
        <begin position="450"/>
        <end position="468"/>
    </location>
</feature>
<evidence type="ECO:0000313" key="9">
    <source>
        <dbReference type="RefSeq" id="XP_013415087.1"/>
    </source>
</evidence>
<evidence type="ECO:0000313" key="12">
    <source>
        <dbReference type="RefSeq" id="XP_023932930.1"/>
    </source>
</evidence>
<dbReference type="RefSeq" id="XP_013415084.1">
    <property type="nucleotide sequence ID" value="XM_013559630.1"/>
</dbReference>
<feature type="compositionally biased region" description="Low complexity" evidence="1">
    <location>
        <begin position="1156"/>
        <end position="1165"/>
    </location>
</feature>
<name>A0A1S3JXD2_LINAN</name>
<feature type="region of interest" description="Disordered" evidence="1">
    <location>
        <begin position="688"/>
        <end position="899"/>
    </location>
</feature>
<evidence type="ECO:0000313" key="4">
    <source>
        <dbReference type="RefSeq" id="XP_013415082.1"/>
    </source>
</evidence>
<feature type="region of interest" description="Disordered" evidence="1">
    <location>
        <begin position="1143"/>
        <end position="1180"/>
    </location>
</feature>
<keyword evidence="2" id="KW-1185">Reference proteome</keyword>
<feature type="compositionally biased region" description="Basic and acidic residues" evidence="1">
    <location>
        <begin position="431"/>
        <end position="446"/>
    </location>
</feature>
<dbReference type="RefSeq" id="XP_013415088.1">
    <property type="nucleotide sequence ID" value="XM_013559634.1"/>
</dbReference>
<accession>A0A1S3JXD2</accession>
<dbReference type="RefSeq" id="XP_013415085.1">
    <property type="nucleotide sequence ID" value="XM_013559631.1"/>
</dbReference>
<feature type="region of interest" description="Disordered" evidence="1">
    <location>
        <begin position="229"/>
        <end position="313"/>
    </location>
</feature>
<dbReference type="OrthoDB" id="6096242at2759"/>
<organism evidence="2 7">
    <name type="scientific">Lingula anatina</name>
    <name type="common">Brachiopod</name>
    <name type="synonym">Lingula unguis</name>
    <dbReference type="NCBI Taxonomy" id="7574"/>
    <lineage>
        <taxon>Eukaryota</taxon>
        <taxon>Metazoa</taxon>
        <taxon>Spiralia</taxon>
        <taxon>Lophotrochozoa</taxon>
        <taxon>Brachiopoda</taxon>
        <taxon>Linguliformea</taxon>
        <taxon>Lingulata</taxon>
        <taxon>Lingulida</taxon>
        <taxon>Linguloidea</taxon>
        <taxon>Lingulidae</taxon>
        <taxon>Lingula</taxon>
    </lineage>
</organism>
<gene>
    <name evidence="3 4 5 6 7 8 9 10 11 12 13" type="primary">LOC106177006</name>
</gene>
<feature type="compositionally biased region" description="Basic and acidic residues" evidence="1">
    <location>
        <begin position="756"/>
        <end position="771"/>
    </location>
</feature>
<dbReference type="Proteomes" id="UP000085678">
    <property type="component" value="Unplaced"/>
</dbReference>
<evidence type="ECO:0000256" key="1">
    <source>
        <dbReference type="SAM" id="MobiDB-lite"/>
    </source>
</evidence>
<feature type="region of interest" description="Disordered" evidence="1">
    <location>
        <begin position="979"/>
        <end position="1127"/>
    </location>
</feature>
<dbReference type="RefSeq" id="XP_013415087.1">
    <property type="nucleotide sequence ID" value="XM_013559633.1"/>
</dbReference>
<feature type="compositionally biased region" description="Acidic residues" evidence="1">
    <location>
        <begin position="1100"/>
        <end position="1109"/>
    </location>
</feature>
<feature type="compositionally biased region" description="Polar residues" evidence="1">
    <location>
        <begin position="938"/>
        <end position="949"/>
    </location>
</feature>
<evidence type="ECO:0000313" key="3">
    <source>
        <dbReference type="RefSeq" id="XP_013415081.1"/>
    </source>
</evidence>
<feature type="compositionally biased region" description="Pro residues" evidence="1">
    <location>
        <begin position="409"/>
        <end position="419"/>
    </location>
</feature>
<evidence type="ECO:0000313" key="10">
    <source>
        <dbReference type="RefSeq" id="XP_013415088.1"/>
    </source>
</evidence>
<feature type="region of interest" description="Disordered" evidence="1">
    <location>
        <begin position="400"/>
        <end position="540"/>
    </location>
</feature>
<evidence type="ECO:0000313" key="5">
    <source>
        <dbReference type="RefSeq" id="XP_013415083.1"/>
    </source>
</evidence>
<feature type="compositionally biased region" description="Polar residues" evidence="1">
    <location>
        <begin position="111"/>
        <end position="123"/>
    </location>
</feature>
<dbReference type="RefSeq" id="XP_023932931.1">
    <property type="nucleotide sequence ID" value="XM_024077163.1"/>
</dbReference>
<dbReference type="RefSeq" id="XP_013415082.1">
    <property type="nucleotide sequence ID" value="XM_013559628.1"/>
</dbReference>
<feature type="region of interest" description="Disordered" evidence="1">
    <location>
        <begin position="335"/>
        <end position="360"/>
    </location>
</feature>
<evidence type="ECO:0000313" key="8">
    <source>
        <dbReference type="RefSeq" id="XP_013415086.1"/>
    </source>
</evidence>
<feature type="compositionally biased region" description="Low complexity" evidence="1">
    <location>
        <begin position="1116"/>
        <end position="1127"/>
    </location>
</feature>
<dbReference type="RefSeq" id="XP_013415083.1">
    <property type="nucleotide sequence ID" value="XM_013559629.1"/>
</dbReference>
<evidence type="ECO:0000313" key="2">
    <source>
        <dbReference type="Proteomes" id="UP000085678"/>
    </source>
</evidence>
<feature type="compositionally biased region" description="Basic and acidic residues" evidence="1">
    <location>
        <begin position="839"/>
        <end position="853"/>
    </location>
</feature>
<feature type="compositionally biased region" description="Basic and acidic residues" evidence="1">
    <location>
        <begin position="524"/>
        <end position="540"/>
    </location>
</feature>
<sequence length="1563" mass="173511">MSLACQHYQENAWKGGVCCNCFLPQAEHERHRPRRPTPKQRPSQTPPEIPSPTATSTNGTCSAQFQPNGEQSSLTQSNEGTPANVSQSASSFSQPKPPPRAVKKLSVDIDSAQTKMVSGTASAISPVPKDKPETPKRQKPVLPQKPIGVKPSVPSGKPSPSSTGKPSPPQKPVRKGSVGAGDTATGKPIPVKREKGDGIKVVKSGPELSRLNTEQSEIDDVLCSLDQALKDGENDDDEVFTDKSQTKKHSNSDPTPSSTKAEDKKIYSIDGDYSLPCDVAKADTSSSNESEHYKMPSESTENSLDQEGDVSPRVKKIIKVNGAKTKEPISPAKILQKLSAKGPPKSEAEIRHQKVPIKPFKVGQESKANIARPYKVIEVAPPQEVLPYTVVDISNMPIDNGVERDISLSPPPPKTPPPGEYDKPITSNDATGEKSPKANLFEKEGTKVLTTFKPTSPTPEKTTAAAAEDGVTTLASPAKIPLKPPPRNRNKKPKSPYEPVGLDLPAAEEKVQTDSSTVSAGDGVQDKSESPKKLKEERSNSVKFALSADMINKDEQINGLTKASLDKNEKSKAEFEKKVAQRRSFGRSTAFEAKLSAAIENTLDLAIRKKSKSRKPIPKMTGDNEPDVTWDDDRPIEEVDEEDMDYGDLHQNPKELALLKEKFGKEEKQSKSYFKIGYKKLIPRFGRKASSEAKLKEQEESTEDVSDISPDKDSVSVESVDEKEKDREQHYSLKLFGRKKSKDKEVASESSKQKKVKEGNQDEDASLKASKESLLSAESRESISEEGSKAKDKKVKEKDKDKDKPSLFTRLENIRKSGRKENKRQQERERLKRSMVHYAEGKEIHRDQNKTEDQENDAESSEPVPPGSPEETYNKPWDSAQTRDRLAKVLNRPKSLPPTEHFHLKLFNLDKGKDKKEKNMPPSKEMLFRASSDEVVSAKSSLQQRSGTLTEEAMTEEGENIYDTVGNAAFDFGKRANSLQILPPPLPALPPPDDLSPDHPDKGIYEPVTPTGVEGGDSEGDGDDEEDSFEPIYDSVGMKAHGDVKDFSHTSSDSSHTTSSSANEMKPPALPPANVEDYLEPSKLWDNPSEVPLPFRNVPEEAEESDSYDLVEQHKSGASSDADDLSLAGTSSTAGLVCMASRYGHRPEPLPRPRSSRSLPGGVSPKLSRGPSIKKPKPLDPYVTMIKEGRHKPLKEQPFTSFVDAFCYQATLTLNTLTKIHKLYKENWFLPEDKIPTDLRFQDLDIKGDGPICQIGDYSFYCVRLRDMRCRTEYVLLVTDNPITDDDDVTLQHPNIFNLEPLMKDKIDVSSLPYTLHKYHTSSEQVHLRLLKFSFIETLNQYLTRLRSSSDLVDFEKQMCFVLLQIIDGFGVLQDNKKNFEQKLANIVVVSPLSSQDRTVALMPKIQDNSSEESFTAFEKSEVKDMLVSVLNLAFPGSDWDSVILFTPKYSRGVEKLFDILKTDPGSFLLHSKYLLEFLLFGPNEEDMRVILQMGGKESVYSDDTFQLWFETERVKVVNHLAQQTVAQEQYIRGLSHEYACKICFLCGDAGAQYMTVANMIYG</sequence>
<feature type="compositionally biased region" description="Basic and acidic residues" evidence="1">
    <location>
        <begin position="689"/>
        <end position="699"/>
    </location>
</feature>
<dbReference type="GeneID" id="106177006"/>
<dbReference type="KEGG" id="lak:106177006"/>
<evidence type="ECO:0000313" key="7">
    <source>
        <dbReference type="RefSeq" id="XP_013415085.1"/>
    </source>
</evidence>
<feature type="compositionally biased region" description="Polar residues" evidence="1">
    <location>
        <begin position="52"/>
        <end position="94"/>
    </location>
</feature>
<feature type="compositionally biased region" description="Acidic residues" evidence="1">
    <location>
        <begin position="1016"/>
        <end position="1029"/>
    </location>
</feature>
<proteinExistence type="predicted"/>
<evidence type="ECO:0000313" key="13">
    <source>
        <dbReference type="RefSeq" id="XP_023932931.1"/>
    </source>
</evidence>
<feature type="compositionally biased region" description="Basic and acidic residues" evidence="1">
    <location>
        <begin position="812"/>
        <end position="832"/>
    </location>
</feature>
<evidence type="ECO:0000313" key="11">
    <source>
        <dbReference type="RefSeq" id="XP_013415089.1"/>
    </source>
</evidence>
<feature type="compositionally biased region" description="Basic and acidic residues" evidence="1">
    <location>
        <begin position="191"/>
        <end position="200"/>
    </location>
</feature>
<feature type="region of interest" description="Disordered" evidence="1">
    <location>
        <begin position="611"/>
        <end position="632"/>
    </location>
</feature>
<evidence type="ECO:0000313" key="6">
    <source>
        <dbReference type="RefSeq" id="XP_013415084.1"/>
    </source>
</evidence>
<feature type="region of interest" description="Disordered" evidence="1">
    <location>
        <begin position="27"/>
        <end position="217"/>
    </location>
</feature>
<dbReference type="RefSeq" id="XP_013415089.1">
    <property type="nucleotide sequence ID" value="XM_013559635.1"/>
</dbReference>
<feature type="compositionally biased region" description="Basic and acidic residues" evidence="1">
    <location>
        <begin position="709"/>
        <end position="731"/>
    </location>
</feature>